<gene>
    <name evidence="1" type="ORF">OO017_12690</name>
</gene>
<accession>A0ABT3RH32</accession>
<evidence type="ECO:0000313" key="1">
    <source>
        <dbReference type="EMBL" id="MCX2740808.1"/>
    </source>
</evidence>
<proteinExistence type="predicted"/>
<sequence length="197" mass="22626">MQFRYYFPEDSIDDYSNIESDLLEPKPKMVDYTALEPNSGRMEVWYGFHYDSISFHPYGDATKTALATALPFLSEVEADQFYYHDWENSNEMGPLYCGPSLFFQILKENETEYTIGFTPSKLQEELEGLYSSMDYRLWELSDGQPVTDASTTQGKHFLKIIHDKLYLPDNISPAPGLPPPPPPVRATVRYTPPVVED</sequence>
<comment type="caution">
    <text evidence="1">The sequence shown here is derived from an EMBL/GenBank/DDBJ whole genome shotgun (WGS) entry which is preliminary data.</text>
</comment>
<reference evidence="1 2" key="1">
    <citation type="submission" date="2022-11" db="EMBL/GenBank/DDBJ databases">
        <title>The characterization of three novel Bacteroidetes species and genomic analysis of their roles in tidal elemental geochemical cycles.</title>
        <authorList>
            <person name="Ma K.-J."/>
        </authorList>
    </citation>
    <scope>NUCLEOTIDE SEQUENCE [LARGE SCALE GENOMIC DNA]</scope>
    <source>
        <strain evidence="1 2">M82</strain>
    </source>
</reference>
<dbReference type="Proteomes" id="UP001207228">
    <property type="component" value="Unassembled WGS sequence"/>
</dbReference>
<evidence type="ECO:0000313" key="2">
    <source>
        <dbReference type="Proteomes" id="UP001207228"/>
    </source>
</evidence>
<protein>
    <submittedName>
        <fullName evidence="1">Uncharacterized protein</fullName>
    </submittedName>
</protein>
<organism evidence="1 2">
    <name type="scientific">Pontibacter anaerobius</name>
    <dbReference type="NCBI Taxonomy" id="2993940"/>
    <lineage>
        <taxon>Bacteria</taxon>
        <taxon>Pseudomonadati</taxon>
        <taxon>Bacteroidota</taxon>
        <taxon>Cytophagia</taxon>
        <taxon>Cytophagales</taxon>
        <taxon>Hymenobacteraceae</taxon>
        <taxon>Pontibacter</taxon>
    </lineage>
</organism>
<dbReference type="RefSeq" id="WP_266052873.1">
    <property type="nucleotide sequence ID" value="NZ_JAPFQO010000008.1"/>
</dbReference>
<name>A0ABT3RH32_9BACT</name>
<dbReference type="EMBL" id="JAPFQO010000008">
    <property type="protein sequence ID" value="MCX2740808.1"/>
    <property type="molecule type" value="Genomic_DNA"/>
</dbReference>
<keyword evidence="2" id="KW-1185">Reference proteome</keyword>